<feature type="compositionally biased region" description="Acidic residues" evidence="4">
    <location>
        <begin position="822"/>
        <end position="832"/>
    </location>
</feature>
<feature type="compositionally biased region" description="Basic and acidic residues" evidence="4">
    <location>
        <begin position="227"/>
        <end position="242"/>
    </location>
</feature>
<feature type="compositionally biased region" description="Gly residues" evidence="4">
    <location>
        <begin position="1045"/>
        <end position="1058"/>
    </location>
</feature>
<dbReference type="SUPFAM" id="SSF54695">
    <property type="entry name" value="POZ domain"/>
    <property type="match status" value="1"/>
</dbReference>
<dbReference type="PANTHER" id="PTHR46105">
    <property type="entry name" value="AGAP004733-PA"/>
    <property type="match status" value="1"/>
</dbReference>
<reference evidence="8 9" key="1">
    <citation type="submission" date="2025-04" db="UniProtKB">
        <authorList>
            <consortium name="RefSeq"/>
        </authorList>
    </citation>
    <scope>IDENTIFICATION</scope>
    <source>
        <tissue evidence="8 9">Sperm</tissue>
    </source>
</reference>
<evidence type="ECO:0000256" key="2">
    <source>
        <dbReference type="ARBA" id="ARBA00023125"/>
    </source>
</evidence>
<organism evidence="7 9">
    <name type="scientific">Petromyzon marinus</name>
    <name type="common">Sea lamprey</name>
    <dbReference type="NCBI Taxonomy" id="7757"/>
    <lineage>
        <taxon>Eukaryota</taxon>
        <taxon>Metazoa</taxon>
        <taxon>Chordata</taxon>
        <taxon>Craniata</taxon>
        <taxon>Vertebrata</taxon>
        <taxon>Cyclostomata</taxon>
        <taxon>Hyperoartia</taxon>
        <taxon>Petromyzontiformes</taxon>
        <taxon>Petromyzontidae</taxon>
        <taxon>Petromyzon</taxon>
    </lineage>
</organism>
<dbReference type="PROSITE" id="PS50097">
    <property type="entry name" value="BTB"/>
    <property type="match status" value="1"/>
</dbReference>
<dbReference type="InterPro" id="IPR050457">
    <property type="entry name" value="ZnFinger_BTB_dom_contain"/>
</dbReference>
<feature type="compositionally biased region" description="Basic and acidic residues" evidence="4">
    <location>
        <begin position="1034"/>
        <end position="1044"/>
    </location>
</feature>
<feature type="compositionally biased region" description="Basic and acidic residues" evidence="4">
    <location>
        <begin position="164"/>
        <end position="173"/>
    </location>
</feature>
<dbReference type="RefSeq" id="XP_032829458.1">
    <property type="nucleotide sequence ID" value="XM_032973567.1"/>
</dbReference>
<keyword evidence="3" id="KW-0804">Transcription</keyword>
<dbReference type="GO" id="GO:0000981">
    <property type="term" value="F:DNA-binding transcription factor activity, RNA polymerase II-specific"/>
    <property type="evidence" value="ECO:0007669"/>
    <property type="project" value="TreeGrafter"/>
</dbReference>
<dbReference type="InterPro" id="IPR008917">
    <property type="entry name" value="TF_DNA-bd_sf"/>
</dbReference>
<dbReference type="KEGG" id="pmrn:116953397"/>
<dbReference type="InterPro" id="IPR046347">
    <property type="entry name" value="bZIP_sf"/>
</dbReference>
<feature type="region of interest" description="Disordered" evidence="4">
    <location>
        <begin position="816"/>
        <end position="838"/>
    </location>
</feature>
<feature type="region of interest" description="Disordered" evidence="4">
    <location>
        <begin position="647"/>
        <end position="747"/>
    </location>
</feature>
<feature type="region of interest" description="Disordered" evidence="4">
    <location>
        <begin position="208"/>
        <end position="242"/>
    </location>
</feature>
<evidence type="ECO:0000313" key="10">
    <source>
        <dbReference type="RefSeq" id="XP_032829458.1"/>
    </source>
</evidence>
<dbReference type="Pfam" id="PF00651">
    <property type="entry name" value="BTB"/>
    <property type="match status" value="1"/>
</dbReference>
<dbReference type="AlphaFoldDB" id="A0AAJ7U719"/>
<keyword evidence="7" id="KW-1185">Reference proteome</keyword>
<feature type="region of interest" description="Disordered" evidence="4">
    <location>
        <begin position="422"/>
        <end position="441"/>
    </location>
</feature>
<dbReference type="PROSITE" id="PS00036">
    <property type="entry name" value="BZIP_BASIC"/>
    <property type="match status" value="1"/>
</dbReference>
<evidence type="ECO:0000256" key="4">
    <source>
        <dbReference type="SAM" id="MobiDB-lite"/>
    </source>
</evidence>
<evidence type="ECO:0000313" key="8">
    <source>
        <dbReference type="RefSeq" id="XP_032829456.1"/>
    </source>
</evidence>
<dbReference type="PANTHER" id="PTHR46105:SF8">
    <property type="entry name" value="TRANSCRIPTION REGULATOR PROTEIN BACH2"/>
    <property type="match status" value="1"/>
</dbReference>
<feature type="region of interest" description="Disordered" evidence="4">
    <location>
        <begin position="520"/>
        <end position="587"/>
    </location>
</feature>
<feature type="domain" description="BZIP" evidence="6">
    <location>
        <begin position="884"/>
        <end position="942"/>
    </location>
</feature>
<feature type="compositionally biased region" description="Polar residues" evidence="4">
    <location>
        <begin position="720"/>
        <end position="733"/>
    </location>
</feature>
<dbReference type="RefSeq" id="XP_032829456.1">
    <property type="nucleotide sequence ID" value="XM_032973565.1"/>
</dbReference>
<proteinExistence type="predicted"/>
<feature type="region of interest" description="Disordered" evidence="4">
    <location>
        <begin position="960"/>
        <end position="1058"/>
    </location>
</feature>
<evidence type="ECO:0000259" key="5">
    <source>
        <dbReference type="PROSITE" id="PS50097"/>
    </source>
</evidence>
<feature type="region of interest" description="Disordered" evidence="4">
    <location>
        <begin position="263"/>
        <end position="297"/>
    </location>
</feature>
<feature type="region of interest" description="Disordered" evidence="4">
    <location>
        <begin position="319"/>
        <end position="353"/>
    </location>
</feature>
<feature type="compositionally biased region" description="Low complexity" evidence="4">
    <location>
        <begin position="176"/>
        <end position="186"/>
    </location>
</feature>
<evidence type="ECO:0000256" key="1">
    <source>
        <dbReference type="ARBA" id="ARBA00023015"/>
    </source>
</evidence>
<feature type="compositionally biased region" description="Acidic residues" evidence="4">
    <location>
        <begin position="685"/>
        <end position="705"/>
    </location>
</feature>
<dbReference type="SMART" id="SM00225">
    <property type="entry name" value="BTB"/>
    <property type="match status" value="1"/>
</dbReference>
<dbReference type="InterPro" id="IPR004827">
    <property type="entry name" value="bZIP"/>
</dbReference>
<dbReference type="GO" id="GO:0000978">
    <property type="term" value="F:RNA polymerase II cis-regulatory region sequence-specific DNA binding"/>
    <property type="evidence" value="ECO:0007669"/>
    <property type="project" value="TreeGrafter"/>
</dbReference>
<evidence type="ECO:0000259" key="6">
    <source>
        <dbReference type="PROSITE" id="PS50217"/>
    </source>
</evidence>
<dbReference type="InterPro" id="IPR000210">
    <property type="entry name" value="BTB/POZ_dom"/>
</dbReference>
<dbReference type="SMART" id="SM00338">
    <property type="entry name" value="BRLZ"/>
    <property type="match status" value="1"/>
</dbReference>
<feature type="compositionally biased region" description="Polar residues" evidence="4">
    <location>
        <begin position="531"/>
        <end position="545"/>
    </location>
</feature>
<protein>
    <submittedName>
        <fullName evidence="8 9">Transcription regulator protein BACH1-like</fullName>
    </submittedName>
</protein>
<dbReference type="InterPro" id="IPR004826">
    <property type="entry name" value="bZIP_Maf"/>
</dbReference>
<feature type="compositionally biased region" description="Polar residues" evidence="4">
    <location>
        <begin position="572"/>
        <end position="583"/>
    </location>
</feature>
<evidence type="ECO:0000313" key="7">
    <source>
        <dbReference type="Proteomes" id="UP001318040"/>
    </source>
</evidence>
<dbReference type="Gene3D" id="1.10.880.10">
    <property type="entry name" value="Transcription factor, Skn-1-like, DNA-binding domain"/>
    <property type="match status" value="1"/>
</dbReference>
<dbReference type="Pfam" id="PF03131">
    <property type="entry name" value="bZIP_Maf"/>
    <property type="match status" value="1"/>
</dbReference>
<dbReference type="PROSITE" id="PS50217">
    <property type="entry name" value="BZIP"/>
    <property type="match status" value="1"/>
</dbReference>
<dbReference type="Gene3D" id="3.30.710.10">
    <property type="entry name" value="Potassium Channel Kv1.1, Chain A"/>
    <property type="match status" value="1"/>
</dbReference>
<keyword evidence="2" id="KW-0238">DNA-binding</keyword>
<dbReference type="InterPro" id="IPR011333">
    <property type="entry name" value="SKP1/BTB/POZ_sf"/>
</dbReference>
<feature type="domain" description="BTB" evidence="5">
    <location>
        <begin position="32"/>
        <end position="98"/>
    </location>
</feature>
<dbReference type="SUPFAM" id="SSF47454">
    <property type="entry name" value="A DNA-binding domain in eukaryotic transcription factors"/>
    <property type="match status" value="1"/>
</dbReference>
<dbReference type="SUPFAM" id="SSF57959">
    <property type="entry name" value="Leucine zipper domain"/>
    <property type="match status" value="1"/>
</dbReference>
<gene>
    <name evidence="8 9 10" type="primary">LOC116953397</name>
</gene>
<name>A0AAJ7U719_PETMA</name>
<evidence type="ECO:0000256" key="3">
    <source>
        <dbReference type="ARBA" id="ARBA00023163"/>
    </source>
</evidence>
<keyword evidence="1" id="KW-0805">Transcription regulation</keyword>
<evidence type="ECO:0000313" key="9">
    <source>
        <dbReference type="RefSeq" id="XP_032829457.1"/>
    </source>
</evidence>
<dbReference type="Proteomes" id="UP001318040">
    <property type="component" value="Chromosome 51"/>
</dbReference>
<dbReference type="RefSeq" id="XP_032829457.1">
    <property type="nucleotide sequence ID" value="XM_032973566.1"/>
</dbReference>
<feature type="region of interest" description="Disordered" evidence="4">
    <location>
        <begin position="157"/>
        <end position="186"/>
    </location>
</feature>
<sequence>MSDPGGYVFESAEHGAGVLRRLDAQRERELLCDVTVRVGERRFPAHRAVLAACSDYFLSALSCQPEPRPALSLPAEVTAAGFDPLLQFAYTGKLFLSRDNFADVARCASLLRVHDLEESCFEFLASKLAGPRDGPATPTGGAPSTCPLPLSDRVRYQQAAARGWDGRGDERGDGGAARSPAAPYRPASACGPVQVLCGVAGGCEEAAPGGPTQRCVQRPRSPNSPESRCDREETLAKDERPDARLAFVTPHYQNSQRCGLTPRAVQCQRQPQRPGDVGQEDLASESPLGSFANSSPYSQTDAAKASIITCPQASARRFCGSREPRFSPQRSTGTPEYGGENAHEGGVGSTAPEKPCGPPPMMCPLRDPDASVTVIVSSPRTGIRFQAGVCESARDAPGTEFPPPVCPRSERRPVDFCPASRSVKTEPQQQGEHGAPGVGCDVAREDSTYPRLVDRHVGTAACDAPGRDVTRIRCSRNDAGDALSLSNLCPKYRRFQEACRQEQGFGGSVRLEAASPEWWTGSKEHYGDSASAPSKQESNASQAATNEDRHVTNFGVKEQVSPEGMDLEHTVSQEPSIPTTSRLPPQMDPRKNFLCGQATYSLQSSCQPGARSPQYPLTSGYSPSAVVCPLRGRTVDITWEAVGDFSLPPARRRSSDTPATETESRRGSAGEEAACYAHAKRHGGEDDDEEEEEEDEEDDEEEEDAAAVPAERGLCGGESRGSSAGPSPINLSLPSHEAPVPPPTRRLPPLSSAVQFELCPVLRRWEPGPVWHGDDAPGPRLCSPPPAQQCPASAAAAAAAAAASCASCTRYPALSASHSGDESDSFSDDESELYTSQEQDMCKKEMKLPFPMEKISRLPRSEFQELLKMHALTPEQLDFIHDMRRRSKNRLAAQRCRKRKLDCIHNLETEIHKLCKEKDRLLVEREHLRVCMDELYHSFTGLCRELCQGVQNNPAHMQLLGQYMSPGGRPPEPPAAARHLQQPSAPPVARRGLGGARPRRPTGAAAMEEGEGGDGGGGGGAHEAEVGGAASEAPVRDADNREDGGGGGGALGRNDGAG</sequence>
<feature type="region of interest" description="Disordered" evidence="4">
    <location>
        <begin position="603"/>
        <end position="622"/>
    </location>
</feature>
<accession>A0AAJ7U719</accession>